<proteinExistence type="predicted"/>
<dbReference type="Proteomes" id="UP000236413">
    <property type="component" value="Unassembled WGS sequence"/>
</dbReference>
<reference evidence="1 2" key="1">
    <citation type="submission" date="2018-04" db="EMBL/GenBank/DDBJ databases">
        <title>Chryseobacterium oncorhynchi 701B-08T from rainbow trout, and Chryseobacterium viscerum 687B-08T from diseased fish.</title>
        <authorList>
            <person name="Jeong J.-J."/>
            <person name="Lee Y.J."/>
            <person name="Pathiraja D."/>
            <person name="Park B."/>
            <person name="Choi I.-G."/>
            <person name="Kim K.D."/>
        </authorList>
    </citation>
    <scope>NUCLEOTIDE SEQUENCE [LARGE SCALE GENOMIC DNA]</scope>
    <source>
        <strain evidence="1 2">687B-08</strain>
    </source>
</reference>
<evidence type="ECO:0000313" key="1">
    <source>
        <dbReference type="EMBL" id="PWN64272.1"/>
    </source>
</evidence>
<gene>
    <name evidence="1" type="ORF">C1634_005160</name>
</gene>
<comment type="caution">
    <text evidence="1">The sequence shown here is derived from an EMBL/GenBank/DDBJ whole genome shotgun (WGS) entry which is preliminary data.</text>
</comment>
<name>A0A316WS79_9FLAO</name>
<evidence type="ECO:0000313" key="2">
    <source>
        <dbReference type="Proteomes" id="UP000236413"/>
    </source>
</evidence>
<dbReference type="EMBL" id="PPEG02000002">
    <property type="protein sequence ID" value="PWN64272.1"/>
    <property type="molecule type" value="Genomic_DNA"/>
</dbReference>
<organism evidence="1 2">
    <name type="scientific">Chryseobacterium viscerum</name>
    <dbReference type="NCBI Taxonomy" id="1037377"/>
    <lineage>
        <taxon>Bacteria</taxon>
        <taxon>Pseudomonadati</taxon>
        <taxon>Bacteroidota</taxon>
        <taxon>Flavobacteriia</taxon>
        <taxon>Flavobacteriales</taxon>
        <taxon>Weeksellaceae</taxon>
        <taxon>Chryseobacterium group</taxon>
        <taxon>Chryseobacterium</taxon>
    </lineage>
</organism>
<sequence length="27" mass="3147">MVLLGGVNNPDQLRTNEEAIFFVKFFF</sequence>
<dbReference type="AlphaFoldDB" id="A0A316WS79"/>
<accession>A0A316WS79</accession>
<protein>
    <submittedName>
        <fullName evidence="1">Uncharacterized protein</fullName>
    </submittedName>
</protein>